<dbReference type="EMBL" id="VKAC01000019">
    <property type="protein sequence ID" value="TXR51647.1"/>
    <property type="molecule type" value="Genomic_DNA"/>
</dbReference>
<dbReference type="RefSeq" id="WP_147928441.1">
    <property type="nucleotide sequence ID" value="NZ_VKAC01000019.1"/>
</dbReference>
<dbReference type="OrthoDB" id="3823529at2"/>
<proteinExistence type="predicted"/>
<reference evidence="1 2" key="1">
    <citation type="submission" date="2019-07" db="EMBL/GenBank/DDBJ databases">
        <title>Quadrisphaera sp. strain DD2A genome sequencing and assembly.</title>
        <authorList>
            <person name="Kim I."/>
        </authorList>
    </citation>
    <scope>NUCLEOTIDE SEQUENCE [LARGE SCALE GENOMIC DNA]</scope>
    <source>
        <strain evidence="1 2">DD2A</strain>
    </source>
</reference>
<evidence type="ECO:0000313" key="2">
    <source>
        <dbReference type="Proteomes" id="UP000321234"/>
    </source>
</evidence>
<evidence type="ECO:0000313" key="1">
    <source>
        <dbReference type="EMBL" id="TXR51647.1"/>
    </source>
</evidence>
<keyword evidence="2" id="KW-1185">Reference proteome</keyword>
<dbReference type="AlphaFoldDB" id="A0A5C8Z271"/>
<accession>A0A5C8Z271</accession>
<organism evidence="1 2">
    <name type="scientific">Quadrisphaera setariae</name>
    <dbReference type="NCBI Taxonomy" id="2593304"/>
    <lineage>
        <taxon>Bacteria</taxon>
        <taxon>Bacillati</taxon>
        <taxon>Actinomycetota</taxon>
        <taxon>Actinomycetes</taxon>
        <taxon>Kineosporiales</taxon>
        <taxon>Kineosporiaceae</taxon>
        <taxon>Quadrisphaera</taxon>
    </lineage>
</organism>
<gene>
    <name evidence="1" type="ORF">FMM08_21695</name>
</gene>
<protein>
    <submittedName>
        <fullName evidence="1">Uncharacterized protein</fullName>
    </submittedName>
</protein>
<comment type="caution">
    <text evidence="1">The sequence shown here is derived from an EMBL/GenBank/DDBJ whole genome shotgun (WGS) entry which is preliminary data.</text>
</comment>
<dbReference type="Proteomes" id="UP000321234">
    <property type="component" value="Unassembled WGS sequence"/>
</dbReference>
<name>A0A5C8Z271_9ACTN</name>
<sequence length="210" mass="21945">MAGLLRRTPPSLDLGTVPPDVRAALEAALAGAEVPVRRGGRDLGVLTVRPAVLEGEVLEAPRLPPPEVEVPEGVQVVATAMRLSREVQRRLADSFGPGYLVLDLHDAPASTDVLVVNPVSVQLLEVLQARFPRARVVVTEIEDDVLGVDYAGPVGRMLRAGVSAYLPPRPVAAVAEGIRAHLEGTGAPALVAAAEPLQEALPSVADAPRS</sequence>